<evidence type="ECO:0000313" key="3">
    <source>
        <dbReference type="EMBL" id="AFZ47592.1"/>
    </source>
</evidence>
<dbReference type="SUPFAM" id="SSF101790">
    <property type="entry name" value="Aminomethyltransferase beta-barrel domain"/>
    <property type="match status" value="1"/>
</dbReference>
<dbReference type="HOGENOM" id="CLU_007884_6_3_3"/>
<dbReference type="eggNOG" id="COG0354">
    <property type="taxonomic scope" value="Bacteria"/>
</dbReference>
<evidence type="ECO:0000256" key="1">
    <source>
        <dbReference type="ARBA" id="ARBA00022946"/>
    </source>
</evidence>
<dbReference type="Gene3D" id="3.30.1360.120">
    <property type="entry name" value="Probable tRNA modification gtpase trme, domain 1"/>
    <property type="match status" value="1"/>
</dbReference>
<evidence type="ECO:0000313" key="4">
    <source>
        <dbReference type="Proteomes" id="UP000010483"/>
    </source>
</evidence>
<dbReference type="Proteomes" id="UP000010483">
    <property type="component" value="Chromosome"/>
</dbReference>
<dbReference type="BioCyc" id="CSTA292563:G1353-1641-MONOMER"/>
<dbReference type="InterPro" id="IPR028896">
    <property type="entry name" value="GcvT/YgfZ/DmdA"/>
</dbReference>
<dbReference type="PANTHER" id="PTHR43757:SF14">
    <property type="entry name" value="GLYCINE CLEAVAGE T-PROTEIN FAMILY"/>
    <property type="match status" value="1"/>
</dbReference>
<dbReference type="AlphaFoldDB" id="K9YM88"/>
<protein>
    <submittedName>
        <fullName evidence="3">Folate-binding protein YgfZ</fullName>
    </submittedName>
</protein>
<feature type="domain" description="GCVT N-terminal" evidence="2">
    <location>
        <begin position="31"/>
        <end position="254"/>
    </location>
</feature>
<dbReference type="STRING" id="292563.Cyast_1631"/>
<gene>
    <name evidence="3" type="ordered locus">Cyast_1631</name>
</gene>
<dbReference type="InterPro" id="IPR029043">
    <property type="entry name" value="GcvT/YgfZ_C"/>
</dbReference>
<dbReference type="SUPFAM" id="SSF103025">
    <property type="entry name" value="Folate-binding domain"/>
    <property type="match status" value="1"/>
</dbReference>
<proteinExistence type="predicted"/>
<sequence>MTSLQDLQKTQGAIFFASENTPSTFNNDSIALNHAFQEVVICDRTCSGLIKVSGSDRLSFIHNQTTNQIQSLKTGKGANSVFVNSTGRTIDLVTVLVKEEKLLLLTSPQQNQPLIEWMDRYIFPFDKVELEDLTGQYAIFTLMGEKSPEILTDWVTESQLNAPEYSHFQINLDGVESTLVIGSGFKIKGYILIIPQEKAPIIWKKLTAQKATPMGNQTYETLRILQGKPKPDHELTTDYNPLEAGLWDAISFDKGCYIGQETIARLNTYKGVKQRLWGIKFPPSVNLTENKLITINGEKVGTITSYCTTSEGIFALGYIRTKAGGLGLQVTVNNQQGEVVSLPFVSHPENM</sequence>
<dbReference type="PATRIC" id="fig|292563.3.peg.1703"/>
<keyword evidence="4" id="KW-1185">Reference proteome</keyword>
<dbReference type="KEGG" id="csn:Cyast_1631"/>
<accession>K9YM88</accession>
<name>K9YM88_CYASC</name>
<dbReference type="InterPro" id="IPR017703">
    <property type="entry name" value="YgfZ/GCV_T_CS"/>
</dbReference>
<dbReference type="InterPro" id="IPR006222">
    <property type="entry name" value="GCVT_N"/>
</dbReference>
<evidence type="ECO:0000259" key="2">
    <source>
        <dbReference type="Pfam" id="PF01571"/>
    </source>
</evidence>
<keyword evidence="1" id="KW-0809">Transit peptide</keyword>
<dbReference type="EMBL" id="CP003940">
    <property type="protein sequence ID" value="AFZ47592.1"/>
    <property type="molecule type" value="Genomic_DNA"/>
</dbReference>
<dbReference type="InterPro" id="IPR027266">
    <property type="entry name" value="TrmE/GcvT-like"/>
</dbReference>
<reference evidence="4" key="1">
    <citation type="journal article" date="2013" name="Proc. Natl. Acad. Sci. U.S.A.">
        <title>Improving the coverage of the cyanobacterial phylum using diversity-driven genome sequencing.</title>
        <authorList>
            <person name="Shih P.M."/>
            <person name="Wu D."/>
            <person name="Latifi A."/>
            <person name="Axen S.D."/>
            <person name="Fewer D.P."/>
            <person name="Talla E."/>
            <person name="Calteau A."/>
            <person name="Cai F."/>
            <person name="Tandeau de Marsac N."/>
            <person name="Rippka R."/>
            <person name="Herdman M."/>
            <person name="Sivonen K."/>
            <person name="Coursin T."/>
            <person name="Laurent T."/>
            <person name="Goodwin L."/>
            <person name="Nolan M."/>
            <person name="Davenport K.W."/>
            <person name="Han C.S."/>
            <person name="Rubin E.M."/>
            <person name="Eisen J.A."/>
            <person name="Woyke T."/>
            <person name="Gugger M."/>
            <person name="Kerfeld C.A."/>
        </authorList>
    </citation>
    <scope>NUCLEOTIDE SEQUENCE [LARGE SCALE GENOMIC DNA]</scope>
    <source>
        <strain evidence="4">ATCC 29140 / PCC 7202</strain>
    </source>
</reference>
<dbReference type="PIRSF" id="PIRSF006487">
    <property type="entry name" value="GcvT"/>
    <property type="match status" value="1"/>
</dbReference>
<dbReference type="Pfam" id="PF01571">
    <property type="entry name" value="GCV_T"/>
    <property type="match status" value="1"/>
</dbReference>
<dbReference type="NCBIfam" id="TIGR03317">
    <property type="entry name" value="ygfZ_signature"/>
    <property type="match status" value="1"/>
</dbReference>
<organism evidence="3 4">
    <name type="scientific">Cyanobacterium stanieri (strain ATCC 29140 / PCC 7202)</name>
    <dbReference type="NCBI Taxonomy" id="292563"/>
    <lineage>
        <taxon>Bacteria</taxon>
        <taxon>Bacillati</taxon>
        <taxon>Cyanobacteriota</taxon>
        <taxon>Cyanophyceae</taxon>
        <taxon>Oscillatoriophycideae</taxon>
        <taxon>Chroococcales</taxon>
        <taxon>Geminocystaceae</taxon>
        <taxon>Cyanobacterium</taxon>
    </lineage>
</organism>
<dbReference type="PANTHER" id="PTHR43757">
    <property type="entry name" value="AMINOMETHYLTRANSFERASE"/>
    <property type="match status" value="1"/>
</dbReference>